<dbReference type="Proteomes" id="UP001181239">
    <property type="component" value="Unassembled WGS sequence"/>
</dbReference>
<protein>
    <submittedName>
        <fullName evidence="2">Glycosyltransferase</fullName>
        <ecNumber evidence="2">2.4.-.-</ecNumber>
    </submittedName>
</protein>
<dbReference type="GO" id="GO:0016757">
    <property type="term" value="F:glycosyltransferase activity"/>
    <property type="evidence" value="ECO:0007669"/>
    <property type="project" value="UniProtKB-KW"/>
</dbReference>
<evidence type="ECO:0000313" key="2">
    <source>
        <dbReference type="EMBL" id="MDU0240966.1"/>
    </source>
</evidence>
<dbReference type="AlphaFoldDB" id="A0AAE4KZF8"/>
<accession>A0AAE4KZF8</accession>
<gene>
    <name evidence="2" type="ORF">RVH43_10155</name>
</gene>
<organism evidence="2 3">
    <name type="scientific">Phocaeicola vulgatus</name>
    <name type="common">Bacteroides vulgatus</name>
    <dbReference type="NCBI Taxonomy" id="821"/>
    <lineage>
        <taxon>Bacteria</taxon>
        <taxon>Pseudomonadati</taxon>
        <taxon>Bacteroidota</taxon>
        <taxon>Bacteroidia</taxon>
        <taxon>Bacteroidales</taxon>
        <taxon>Bacteroidaceae</taxon>
        <taxon>Phocaeicola</taxon>
    </lineage>
</organism>
<dbReference type="EC" id="2.4.-.-" evidence="2"/>
<reference evidence="2" key="1">
    <citation type="submission" date="2023-10" db="EMBL/GenBank/DDBJ databases">
        <title>Genome of Potential pathogenic bacteria in Crohn's disease.</title>
        <authorList>
            <person name="Rodriguez-Palacios A."/>
        </authorList>
    </citation>
    <scope>NUCLEOTIDE SEQUENCE</scope>
    <source>
        <strain evidence="2">CavFT-hAR11</strain>
    </source>
</reference>
<proteinExistence type="predicted"/>
<comment type="caution">
    <text evidence="2">The sequence shown here is derived from an EMBL/GenBank/DDBJ whole genome shotgun (WGS) entry which is preliminary data.</text>
</comment>
<name>A0AAE4KZF8_PHOVU</name>
<dbReference type="PANTHER" id="PTHR46401">
    <property type="entry name" value="GLYCOSYLTRANSFERASE WBBK-RELATED"/>
    <property type="match status" value="1"/>
</dbReference>
<dbReference type="RefSeq" id="WP_229508348.1">
    <property type="nucleotide sequence ID" value="NZ_AP025232.1"/>
</dbReference>
<evidence type="ECO:0000313" key="3">
    <source>
        <dbReference type="Proteomes" id="UP001181239"/>
    </source>
</evidence>
<keyword evidence="1 2" id="KW-0808">Transferase</keyword>
<dbReference type="PANTHER" id="PTHR46401:SF2">
    <property type="entry name" value="GLYCOSYLTRANSFERASE WBBK-RELATED"/>
    <property type="match status" value="1"/>
</dbReference>
<keyword evidence="2" id="KW-0328">Glycosyltransferase</keyword>
<dbReference type="EMBL" id="JAWDET010000006">
    <property type="protein sequence ID" value="MDU0240966.1"/>
    <property type="molecule type" value="Genomic_DNA"/>
</dbReference>
<evidence type="ECO:0000256" key="1">
    <source>
        <dbReference type="ARBA" id="ARBA00022679"/>
    </source>
</evidence>
<dbReference type="GO" id="GO:0009103">
    <property type="term" value="P:lipopolysaccharide biosynthetic process"/>
    <property type="evidence" value="ECO:0007669"/>
    <property type="project" value="TreeGrafter"/>
</dbReference>
<dbReference type="Gene3D" id="3.40.50.2000">
    <property type="entry name" value="Glycogen Phosphorylase B"/>
    <property type="match status" value="1"/>
</dbReference>
<sequence length="366" mass="42694">MKKILFLTPYLPSNRAGGENFTRLLLEELSKTCQIDLIYFKYRTDPFYIVPNSNIKVLKVMKNSSFIKLKNFILYPILHPIFSIRFDWYLLRYIKSLTTVNQYDFLYLDHSQMFIYGMYVSSLKKILMSHDVMYQRFLRMRNPLNLMAVRYSEKRTLSVDKSVVFTFSKKDSDIIRKIYGKPSLVTNFFLDRNVINAIPYKIENQIVFFGKWNRKDNLDGLIWFFENVYSKITRKLNILIIGMGLPDSINLSITKNHNVTYLGYTNNPYPIIANSILLVSPLFSGAGVKVKVVEALACGTPVLGTEMSFEGIDSCFKKFMLDAENAADFVKTINRLVIPLSERQKFKDEFLREYHNQSILGYIEAL</sequence>
<dbReference type="SUPFAM" id="SSF53756">
    <property type="entry name" value="UDP-Glycosyltransferase/glycogen phosphorylase"/>
    <property type="match status" value="1"/>
</dbReference>
<dbReference type="Pfam" id="PF13692">
    <property type="entry name" value="Glyco_trans_1_4"/>
    <property type="match status" value="1"/>
</dbReference>